<gene>
    <name evidence="5" type="ORF">C7441_109136</name>
</gene>
<proteinExistence type="predicted"/>
<keyword evidence="3" id="KW-0274">FAD</keyword>
<accession>A0A316C1C8</accession>
<dbReference type="PRINTS" id="PR00420">
    <property type="entry name" value="RNGMNOXGNASE"/>
</dbReference>
<evidence type="ECO:0000256" key="3">
    <source>
        <dbReference type="ARBA" id="ARBA00022827"/>
    </source>
</evidence>
<name>A0A316C1C8_PSESE</name>
<evidence type="ECO:0000313" key="6">
    <source>
        <dbReference type="Proteomes" id="UP000245396"/>
    </source>
</evidence>
<dbReference type="PANTHER" id="PTHR43004:SF19">
    <property type="entry name" value="BINDING MONOOXYGENASE, PUTATIVE (JCVI)-RELATED"/>
    <property type="match status" value="1"/>
</dbReference>
<dbReference type="Pfam" id="PF01494">
    <property type="entry name" value="FAD_binding_3"/>
    <property type="match status" value="1"/>
</dbReference>
<comment type="cofactor">
    <cofactor evidence="1">
        <name>FAD</name>
        <dbReference type="ChEBI" id="CHEBI:57692"/>
    </cofactor>
</comment>
<comment type="caution">
    <text evidence="5">The sequence shown here is derived from an EMBL/GenBank/DDBJ whole genome shotgun (WGS) entry which is preliminary data.</text>
</comment>
<dbReference type="Gene3D" id="3.30.70.2450">
    <property type="match status" value="1"/>
</dbReference>
<reference evidence="5 6" key="1">
    <citation type="submission" date="2018-05" db="EMBL/GenBank/DDBJ databases">
        <title>Genomic Encyclopedia of Type Strains, Phase IV (KMG-IV): sequencing the most valuable type-strain genomes for metagenomic binning, comparative biology and taxonomic classification.</title>
        <authorList>
            <person name="Goeker M."/>
        </authorList>
    </citation>
    <scope>NUCLEOTIDE SEQUENCE [LARGE SCALE GENOMIC DNA]</scope>
    <source>
        <strain evidence="5 6">DSM 6986</strain>
    </source>
</reference>
<dbReference type="RefSeq" id="WP_109613372.1">
    <property type="nucleotide sequence ID" value="NZ_QGGG01000009.1"/>
</dbReference>
<dbReference type="PANTHER" id="PTHR43004">
    <property type="entry name" value="TRK SYSTEM POTASSIUM UPTAKE PROTEIN"/>
    <property type="match status" value="1"/>
</dbReference>
<dbReference type="AlphaFoldDB" id="A0A316C1C8"/>
<dbReference type="SUPFAM" id="SSF51905">
    <property type="entry name" value="FAD/NAD(P)-binding domain"/>
    <property type="match status" value="1"/>
</dbReference>
<evidence type="ECO:0000313" key="5">
    <source>
        <dbReference type="EMBL" id="PWJ82367.1"/>
    </source>
</evidence>
<evidence type="ECO:0000259" key="4">
    <source>
        <dbReference type="Pfam" id="PF01494"/>
    </source>
</evidence>
<organism evidence="5 6">
    <name type="scientific">Pseudaminobacter salicylatoxidans</name>
    <dbReference type="NCBI Taxonomy" id="93369"/>
    <lineage>
        <taxon>Bacteria</taxon>
        <taxon>Pseudomonadati</taxon>
        <taxon>Pseudomonadota</taxon>
        <taxon>Alphaproteobacteria</taxon>
        <taxon>Hyphomicrobiales</taxon>
        <taxon>Phyllobacteriaceae</taxon>
        <taxon>Pseudaminobacter</taxon>
    </lineage>
</organism>
<dbReference type="Proteomes" id="UP000245396">
    <property type="component" value="Unassembled WGS sequence"/>
</dbReference>
<dbReference type="Gene3D" id="3.40.30.120">
    <property type="match status" value="1"/>
</dbReference>
<feature type="domain" description="FAD-binding" evidence="4">
    <location>
        <begin position="3"/>
        <end position="336"/>
    </location>
</feature>
<keyword evidence="2" id="KW-0285">Flavoprotein</keyword>
<dbReference type="GO" id="GO:0071949">
    <property type="term" value="F:FAD binding"/>
    <property type="evidence" value="ECO:0007669"/>
    <property type="project" value="InterPro"/>
</dbReference>
<dbReference type="InterPro" id="IPR002938">
    <property type="entry name" value="FAD-bd"/>
</dbReference>
<evidence type="ECO:0000256" key="1">
    <source>
        <dbReference type="ARBA" id="ARBA00001974"/>
    </source>
</evidence>
<evidence type="ECO:0000256" key="2">
    <source>
        <dbReference type="ARBA" id="ARBA00022630"/>
    </source>
</evidence>
<dbReference type="GO" id="GO:0016709">
    <property type="term" value="F:oxidoreductase activity, acting on paired donors, with incorporation or reduction of molecular oxygen, NAD(P)H as one donor, and incorporation of one atom of oxygen"/>
    <property type="evidence" value="ECO:0007669"/>
    <property type="project" value="UniProtKB-ARBA"/>
</dbReference>
<keyword evidence="6" id="KW-1185">Reference proteome</keyword>
<dbReference type="EMBL" id="QGGG01000009">
    <property type="protein sequence ID" value="PWJ82367.1"/>
    <property type="molecule type" value="Genomic_DNA"/>
</dbReference>
<protein>
    <submittedName>
        <fullName evidence="5">3-(3-hydroxy-phenyl)propionate hydroxylase</fullName>
    </submittedName>
</protein>
<dbReference type="Gene3D" id="3.50.50.60">
    <property type="entry name" value="FAD/NAD(P)-binding domain"/>
    <property type="match status" value="1"/>
</dbReference>
<dbReference type="InterPro" id="IPR050641">
    <property type="entry name" value="RIFMO-like"/>
</dbReference>
<dbReference type="InterPro" id="IPR036188">
    <property type="entry name" value="FAD/NAD-bd_sf"/>
</dbReference>
<dbReference type="OrthoDB" id="9791689at2"/>
<sequence>MKPVLIVGAGPVGLMTALALKFYGIEFRLFEEDGEFSSDTKAGTILTRTVEAFRRYGVDEQVLSRALRLDEIGEIERATNARKASVKTEMLFEETRFPFVLNIPQHHLEPILAGGLADLPGSCVNLGHRLLSFEQTTEGVVARFDTQSGVKEAEGSYLIACDGGRSTVRTQLGIEVEGMSLDVRYMLVDIKVDLDASNPRDYPYLAYFADPAEWMILVRQPHCWRFLFPLAPGADEATPAELEAKVRHFIGEVNSLEVINTVTYRVHHRIASKWRNDRVFLMGDAAHLITPMWALGLNTGVLDALNLPWRLAWVLRGWADDSLLDGYEREQRPLAAHGSGEMAEAARKLMDGVKEGSRAMSGSDWANAMTRSMLGVRIDPDGGGNWSIVKTQQEPIRVGDRTPDMPLFDGQGRRVHLHDLCDDSFVALYFTDVRRRPQIAASDLPGLRSYFVSRWDAPLDSGLRDQALLDIGSKVQMRLGCTDDTVVLLRPDDHVAAILPIVPGAIEEVYRRILGRTS</sequence>